<protein>
    <recommendedName>
        <fullName evidence="2">PB1-like domain-containing protein</fullName>
    </recommendedName>
</protein>
<dbReference type="InterPro" id="IPR058594">
    <property type="entry name" value="PB1-like_dom_pln"/>
</dbReference>
<keyword evidence="4" id="KW-1185">Reference proteome</keyword>
<proteinExistence type="predicted"/>
<reference evidence="3 4" key="1">
    <citation type="journal article" date="2024" name="G3 (Bethesda)">
        <title>Genome assembly of Hibiscus sabdariffa L. provides insights into metabolisms of medicinal natural products.</title>
        <authorList>
            <person name="Kim T."/>
        </authorList>
    </citation>
    <scope>NUCLEOTIDE SEQUENCE [LARGE SCALE GENOMIC DNA]</scope>
    <source>
        <strain evidence="3">TK-2024</strain>
        <tissue evidence="3">Old leaves</tissue>
    </source>
</reference>
<sequence>MTWVHLKVYMHLGGSVATYPTLSYVGGKVMECDLDPDMLCYYTLWDMVKEASYRAVKHFPYCEPRLQFNEGLRVCYDDSSVIAMINHLRNLRSLHIYVEHTVDIAEDLTLVSSIKDVTRDVTTEVWTTNEQESVGHDVKATASSPVVPASSTPSIILGPTTHVATEAITQAHETTPQAQLHQDQGLFTEYRASSTPIVPSYSTPYVAVTPTTNQEHSVAPKQIAPFVKSTSSTNQLLMRLSTRGKQIVNGLGLYTDERTGMQILNPGLRGKTVITLPKGQAKKRKESNNSDVFPIRQESIDTKQTKYKPSS</sequence>
<dbReference type="Proteomes" id="UP001396334">
    <property type="component" value="Unassembled WGS sequence"/>
</dbReference>
<organism evidence="3 4">
    <name type="scientific">Hibiscus sabdariffa</name>
    <name type="common">roselle</name>
    <dbReference type="NCBI Taxonomy" id="183260"/>
    <lineage>
        <taxon>Eukaryota</taxon>
        <taxon>Viridiplantae</taxon>
        <taxon>Streptophyta</taxon>
        <taxon>Embryophyta</taxon>
        <taxon>Tracheophyta</taxon>
        <taxon>Spermatophyta</taxon>
        <taxon>Magnoliopsida</taxon>
        <taxon>eudicotyledons</taxon>
        <taxon>Gunneridae</taxon>
        <taxon>Pentapetalae</taxon>
        <taxon>rosids</taxon>
        <taxon>malvids</taxon>
        <taxon>Malvales</taxon>
        <taxon>Malvaceae</taxon>
        <taxon>Malvoideae</taxon>
        <taxon>Hibiscus</taxon>
    </lineage>
</organism>
<accession>A0ABR2REI1</accession>
<evidence type="ECO:0000259" key="2">
    <source>
        <dbReference type="Pfam" id="PF26130"/>
    </source>
</evidence>
<dbReference type="Pfam" id="PF26130">
    <property type="entry name" value="PB1-like"/>
    <property type="match status" value="1"/>
</dbReference>
<gene>
    <name evidence="3" type="ORF">V6N11_044205</name>
</gene>
<feature type="region of interest" description="Disordered" evidence="1">
    <location>
        <begin position="278"/>
        <end position="311"/>
    </location>
</feature>
<name>A0ABR2REI1_9ROSI</name>
<evidence type="ECO:0000313" key="4">
    <source>
        <dbReference type="Proteomes" id="UP001396334"/>
    </source>
</evidence>
<feature type="domain" description="PB1-like" evidence="2">
    <location>
        <begin position="5"/>
        <end position="100"/>
    </location>
</feature>
<dbReference type="EMBL" id="JBBPBN010000023">
    <property type="protein sequence ID" value="KAK9011353.1"/>
    <property type="molecule type" value="Genomic_DNA"/>
</dbReference>
<evidence type="ECO:0000256" key="1">
    <source>
        <dbReference type="SAM" id="MobiDB-lite"/>
    </source>
</evidence>
<comment type="caution">
    <text evidence="3">The sequence shown here is derived from an EMBL/GenBank/DDBJ whole genome shotgun (WGS) entry which is preliminary data.</text>
</comment>
<evidence type="ECO:0000313" key="3">
    <source>
        <dbReference type="EMBL" id="KAK9011353.1"/>
    </source>
</evidence>